<accession>A0A9E7HQ26</accession>
<sequence>MDSSVSHHITSDLQNLSIHNNYGGNEDIIIGDVYSDGGSEYQALTSYLSACAILLTHGTAYNVCAVGHDQRGSRRYVVP</sequence>
<evidence type="ECO:0000313" key="1">
    <source>
        <dbReference type="EMBL" id="URE37375.1"/>
    </source>
</evidence>
<keyword evidence="2" id="KW-1185">Reference proteome</keyword>
<dbReference type="Proteomes" id="UP001055439">
    <property type="component" value="Chromosome 8"/>
</dbReference>
<proteinExistence type="predicted"/>
<name>A0A9E7HQ26_9LILI</name>
<reference evidence="1" key="1">
    <citation type="submission" date="2022-05" db="EMBL/GenBank/DDBJ databases">
        <title>The Musa troglodytarum L. genome provides insights into the mechanism of non-climacteric behaviour and enrichment of carotenoids.</title>
        <authorList>
            <person name="Wang J."/>
        </authorList>
    </citation>
    <scope>NUCLEOTIDE SEQUENCE</scope>
    <source>
        <tissue evidence="1">Leaf</tissue>
    </source>
</reference>
<dbReference type="OrthoDB" id="1749396at2759"/>
<protein>
    <submittedName>
        <fullName evidence="1">Uncharacterized protein</fullName>
    </submittedName>
</protein>
<dbReference type="EMBL" id="CP097510">
    <property type="protein sequence ID" value="URE37375.1"/>
    <property type="molecule type" value="Genomic_DNA"/>
</dbReference>
<organism evidence="1 2">
    <name type="scientific">Musa troglodytarum</name>
    <name type="common">fe'i banana</name>
    <dbReference type="NCBI Taxonomy" id="320322"/>
    <lineage>
        <taxon>Eukaryota</taxon>
        <taxon>Viridiplantae</taxon>
        <taxon>Streptophyta</taxon>
        <taxon>Embryophyta</taxon>
        <taxon>Tracheophyta</taxon>
        <taxon>Spermatophyta</taxon>
        <taxon>Magnoliopsida</taxon>
        <taxon>Liliopsida</taxon>
        <taxon>Zingiberales</taxon>
        <taxon>Musaceae</taxon>
        <taxon>Musa</taxon>
    </lineage>
</organism>
<dbReference type="AlphaFoldDB" id="A0A9E7HQ26"/>
<gene>
    <name evidence="1" type="ORF">MUK42_16908</name>
</gene>
<evidence type="ECO:0000313" key="2">
    <source>
        <dbReference type="Proteomes" id="UP001055439"/>
    </source>
</evidence>